<dbReference type="Gene3D" id="3.50.50.60">
    <property type="entry name" value="FAD/NAD(P)-binding domain"/>
    <property type="match status" value="1"/>
</dbReference>
<dbReference type="GO" id="GO:0016117">
    <property type="term" value="P:carotenoid biosynthetic process"/>
    <property type="evidence" value="ECO:0007669"/>
    <property type="project" value="UniProtKB-KW"/>
</dbReference>
<dbReference type="KEGG" id="bsed:DN745_03190"/>
<gene>
    <name evidence="4" type="ORF">DN745_03190</name>
</gene>
<dbReference type="PRINTS" id="PR00411">
    <property type="entry name" value="PNDRDTASEI"/>
</dbReference>
<evidence type="ECO:0000256" key="2">
    <source>
        <dbReference type="ARBA" id="ARBA00022746"/>
    </source>
</evidence>
<evidence type="ECO:0000256" key="3">
    <source>
        <dbReference type="ARBA" id="ARBA00023027"/>
    </source>
</evidence>
<dbReference type="InterPro" id="IPR036188">
    <property type="entry name" value="FAD/NAD-bd_sf"/>
</dbReference>
<dbReference type="PANTHER" id="PTHR39757:SF5">
    <property type="entry name" value="OS02G0190600 PROTEIN"/>
    <property type="match status" value="1"/>
</dbReference>
<proteinExistence type="inferred from homology"/>
<dbReference type="GO" id="GO:0016860">
    <property type="term" value="F:intramolecular oxidoreductase activity"/>
    <property type="evidence" value="ECO:0007669"/>
    <property type="project" value="UniProtKB-ARBA"/>
</dbReference>
<evidence type="ECO:0000313" key="5">
    <source>
        <dbReference type="Proteomes" id="UP000249799"/>
    </source>
</evidence>
<dbReference type="PANTHER" id="PTHR39757">
    <property type="match status" value="1"/>
</dbReference>
<comment type="similarity">
    <text evidence="1">Belongs to the lycopene cyclase family.</text>
</comment>
<reference evidence="4 5" key="1">
    <citation type="submission" date="2018-06" db="EMBL/GenBank/DDBJ databases">
        <title>Lujinxingia sediminis gen. nov. sp. nov., a new facultative anaerobic member of the class Deltaproteobacteria, and proposal of Lujinxingaceae fam. nov.</title>
        <authorList>
            <person name="Guo L.-Y."/>
            <person name="Li C.-M."/>
            <person name="Wang S."/>
            <person name="Du Z.-J."/>
        </authorList>
    </citation>
    <scope>NUCLEOTIDE SEQUENCE [LARGE SCALE GENOMIC DNA]</scope>
    <source>
        <strain evidence="4 5">FA350</strain>
    </source>
</reference>
<dbReference type="EMBL" id="CP030032">
    <property type="protein sequence ID" value="AWV88402.1"/>
    <property type="molecule type" value="Genomic_DNA"/>
</dbReference>
<keyword evidence="2" id="KW-0125">Carotenoid biosynthesis</keyword>
<dbReference type="PRINTS" id="PR00368">
    <property type="entry name" value="FADPNR"/>
</dbReference>
<accession>A0A2Z4FHC2</accession>
<dbReference type="RefSeq" id="WP_111332112.1">
    <property type="nucleotide sequence ID" value="NZ_CP030032.1"/>
</dbReference>
<name>A0A2Z4FHC2_9DELT</name>
<dbReference type="AlphaFoldDB" id="A0A2Z4FHC2"/>
<organism evidence="4 5">
    <name type="scientific">Bradymonas sediminis</name>
    <dbReference type="NCBI Taxonomy" id="1548548"/>
    <lineage>
        <taxon>Bacteria</taxon>
        <taxon>Deltaproteobacteria</taxon>
        <taxon>Bradymonadales</taxon>
        <taxon>Bradymonadaceae</taxon>
        <taxon>Bradymonas</taxon>
    </lineage>
</organism>
<sequence>MNNASLQFDILVVGAGPAGLAAAAALSQRGLRVGCLAPQHPPRWSNTYGLWLDELETLGLQDCVDTCWDSPTVVAGSNTIHRLPRSYARLDNKKLIARLIERAEDGNITWLTGVARDWARISRGVEIAASPTAPHQSPRCYEARAVIDATGHFPALLKRASRVAPAWQTAWGIMAHCKGDPILGGASMALMDFSAIDGESTFAEPPSFLYAMNMGGGRYFLEETVLASRPAFKIERLQHRLATRLEMRGVEVVEVLETERVAFPMGLDLPISNPFILGFGGAASMVHPATGYMVGRALQAAQPLAFAIAEELGRAGGDPMRAVAAGREAIWPQSTRRSRELLLFGLETLLKLNADETRVFFNAFFRLAPAQWAAYLSGTASPAEITQMMLEVFRHLPPALKIQFARAGFSKQAAYLLRASGPSFLTR</sequence>
<dbReference type="OrthoDB" id="537501at2"/>
<evidence type="ECO:0000256" key="1">
    <source>
        <dbReference type="ARBA" id="ARBA00006599"/>
    </source>
</evidence>
<dbReference type="Pfam" id="PF05834">
    <property type="entry name" value="Lycopene_cycl"/>
    <property type="match status" value="1"/>
</dbReference>
<dbReference type="GO" id="GO:0016705">
    <property type="term" value="F:oxidoreductase activity, acting on paired donors, with incorporation or reduction of molecular oxygen"/>
    <property type="evidence" value="ECO:0007669"/>
    <property type="project" value="InterPro"/>
</dbReference>
<evidence type="ECO:0000313" key="4">
    <source>
        <dbReference type="EMBL" id="AWV88402.1"/>
    </source>
</evidence>
<dbReference type="NCBIfam" id="TIGR01790">
    <property type="entry name" value="carotene-cycl"/>
    <property type="match status" value="1"/>
</dbReference>
<dbReference type="InterPro" id="IPR010108">
    <property type="entry name" value="Lycopene_cyclase_b/e"/>
</dbReference>
<dbReference type="Proteomes" id="UP000249799">
    <property type="component" value="Chromosome"/>
</dbReference>
<keyword evidence="3" id="KW-0520">NAD</keyword>
<keyword evidence="5" id="KW-1185">Reference proteome</keyword>
<dbReference type="SUPFAM" id="SSF51905">
    <property type="entry name" value="FAD/NAD(P)-binding domain"/>
    <property type="match status" value="1"/>
</dbReference>
<protein>
    <submittedName>
        <fullName evidence="4">Lycopene cyclase</fullName>
    </submittedName>
</protein>